<reference evidence="1 2" key="1">
    <citation type="submission" date="2019-06" db="EMBL/GenBank/DDBJ databases">
        <title>Draft genomes of female and male turbot (Scophthalmus maximus).</title>
        <authorList>
            <person name="Xu H."/>
            <person name="Xu X.-W."/>
            <person name="Shao C."/>
            <person name="Chen S."/>
        </authorList>
    </citation>
    <scope>NUCLEOTIDE SEQUENCE [LARGE SCALE GENOMIC DNA]</scope>
    <source>
        <strain evidence="1">Ysfricsl-2016a</strain>
        <tissue evidence="1">Blood</tissue>
    </source>
</reference>
<organism evidence="1 2">
    <name type="scientific">Scophthalmus maximus</name>
    <name type="common">Turbot</name>
    <name type="synonym">Psetta maxima</name>
    <dbReference type="NCBI Taxonomy" id="52904"/>
    <lineage>
        <taxon>Eukaryota</taxon>
        <taxon>Metazoa</taxon>
        <taxon>Chordata</taxon>
        <taxon>Craniata</taxon>
        <taxon>Vertebrata</taxon>
        <taxon>Euteleostomi</taxon>
        <taxon>Actinopterygii</taxon>
        <taxon>Neopterygii</taxon>
        <taxon>Teleostei</taxon>
        <taxon>Neoteleostei</taxon>
        <taxon>Acanthomorphata</taxon>
        <taxon>Carangaria</taxon>
        <taxon>Pleuronectiformes</taxon>
        <taxon>Pleuronectoidei</taxon>
        <taxon>Scophthalmidae</taxon>
        <taxon>Scophthalmus</taxon>
    </lineage>
</organism>
<sequence>MNTVVTHTSALIQYNEERGDLISSVLDAVLSLNGFHQPTRLVHLIVFGRSSSFGNIRPLETCRASSSSSEGSVFDERAIRGLVYDFWEDSLSAQQEANMAAERDEGEEEGEEEGGFSLFLFLLPLPNMNLERNQGSAMWCRNLRHYHQDEAVVQRRRRETRLLLLQINQLLFTDDEKTSVLEP</sequence>
<evidence type="ECO:0000313" key="2">
    <source>
        <dbReference type="Proteomes" id="UP000438429"/>
    </source>
</evidence>
<dbReference type="AlphaFoldDB" id="A0A6A4RRE0"/>
<gene>
    <name evidence="1" type="ORF">F2P81_024820</name>
</gene>
<evidence type="ECO:0000313" key="1">
    <source>
        <dbReference type="EMBL" id="KAF0022839.1"/>
    </source>
</evidence>
<comment type="caution">
    <text evidence="1">The sequence shown here is derived from an EMBL/GenBank/DDBJ whole genome shotgun (WGS) entry which is preliminary data.</text>
</comment>
<accession>A0A6A4RRE0</accession>
<proteinExistence type="predicted"/>
<protein>
    <submittedName>
        <fullName evidence="1">Uncharacterized protein</fullName>
    </submittedName>
</protein>
<name>A0A6A4RRE0_SCOMX</name>
<dbReference type="EMBL" id="VEVO01000023">
    <property type="protein sequence ID" value="KAF0022839.1"/>
    <property type="molecule type" value="Genomic_DNA"/>
</dbReference>
<dbReference type="Proteomes" id="UP000438429">
    <property type="component" value="Unassembled WGS sequence"/>
</dbReference>